<dbReference type="AlphaFoldDB" id="X1VXB9"/>
<dbReference type="InterPro" id="IPR011856">
    <property type="entry name" value="tRNA_endonuc-like_dom_sf"/>
</dbReference>
<dbReference type="InterPro" id="IPR052906">
    <property type="entry name" value="Type_IV_Methyl-Rstrct_Enzyme"/>
</dbReference>
<comment type="caution">
    <text evidence="2">The sequence shown here is derived from an EMBL/GenBank/DDBJ whole genome shotgun (WGS) entry which is preliminary data.</text>
</comment>
<accession>X1VXB9</accession>
<evidence type="ECO:0000259" key="1">
    <source>
        <dbReference type="Pfam" id="PF04471"/>
    </source>
</evidence>
<dbReference type="EMBL" id="BARW01041284">
    <property type="protein sequence ID" value="GAJ23556.1"/>
    <property type="molecule type" value="Genomic_DNA"/>
</dbReference>
<dbReference type="GO" id="GO:0015666">
    <property type="term" value="F:restriction endodeoxyribonuclease activity"/>
    <property type="evidence" value="ECO:0007669"/>
    <property type="project" value="TreeGrafter"/>
</dbReference>
<dbReference type="Gene3D" id="3.40.1350.10">
    <property type="match status" value="1"/>
</dbReference>
<dbReference type="Pfam" id="PF04471">
    <property type="entry name" value="Mrr_cat"/>
    <property type="match status" value="1"/>
</dbReference>
<dbReference type="InterPro" id="IPR011335">
    <property type="entry name" value="Restrct_endonuc-II-like"/>
</dbReference>
<name>X1VXB9_9ZZZZ</name>
<organism evidence="2">
    <name type="scientific">marine sediment metagenome</name>
    <dbReference type="NCBI Taxonomy" id="412755"/>
    <lineage>
        <taxon>unclassified sequences</taxon>
        <taxon>metagenomes</taxon>
        <taxon>ecological metagenomes</taxon>
    </lineage>
</organism>
<dbReference type="PANTHER" id="PTHR30015">
    <property type="entry name" value="MRR RESTRICTION SYSTEM PROTEIN"/>
    <property type="match status" value="1"/>
</dbReference>
<proteinExistence type="predicted"/>
<dbReference type="GO" id="GO:0003677">
    <property type="term" value="F:DNA binding"/>
    <property type="evidence" value="ECO:0007669"/>
    <property type="project" value="InterPro"/>
</dbReference>
<feature type="non-terminal residue" evidence="2">
    <location>
        <position position="100"/>
    </location>
</feature>
<feature type="domain" description="Restriction endonuclease type IV Mrr" evidence="1">
    <location>
        <begin position="2"/>
        <end position="100"/>
    </location>
</feature>
<evidence type="ECO:0000313" key="2">
    <source>
        <dbReference type="EMBL" id="GAJ23556.1"/>
    </source>
</evidence>
<dbReference type="GO" id="GO:0009307">
    <property type="term" value="P:DNA restriction-modification system"/>
    <property type="evidence" value="ECO:0007669"/>
    <property type="project" value="InterPro"/>
</dbReference>
<dbReference type="InterPro" id="IPR007560">
    <property type="entry name" value="Restrct_endonuc_IV_Mrr"/>
</dbReference>
<sequence>RILRECGFEKVKVTGRSGDGGIDGFGVFKLGGLLSYNVVFQCKRYNGNVPSKEIRDFRSAMIGRADKGLFITTGNYTIEAKKEASRDGAPKIDLVDGNEL</sequence>
<protein>
    <recommendedName>
        <fullName evidence="1">Restriction endonuclease type IV Mrr domain-containing protein</fullName>
    </recommendedName>
</protein>
<gene>
    <name evidence="2" type="ORF">S12H4_61914</name>
</gene>
<reference evidence="2" key="1">
    <citation type="journal article" date="2014" name="Front. Microbiol.">
        <title>High frequency of phylogenetically diverse reductive dehalogenase-homologous genes in deep subseafloor sedimentary metagenomes.</title>
        <authorList>
            <person name="Kawai M."/>
            <person name="Futagami T."/>
            <person name="Toyoda A."/>
            <person name="Takaki Y."/>
            <person name="Nishi S."/>
            <person name="Hori S."/>
            <person name="Arai W."/>
            <person name="Tsubouchi T."/>
            <person name="Morono Y."/>
            <person name="Uchiyama I."/>
            <person name="Ito T."/>
            <person name="Fujiyama A."/>
            <person name="Inagaki F."/>
            <person name="Takami H."/>
        </authorList>
    </citation>
    <scope>NUCLEOTIDE SEQUENCE</scope>
    <source>
        <strain evidence="2">Expedition CK06-06</strain>
    </source>
</reference>
<dbReference type="SUPFAM" id="SSF52980">
    <property type="entry name" value="Restriction endonuclease-like"/>
    <property type="match status" value="1"/>
</dbReference>
<dbReference type="PANTHER" id="PTHR30015:SF7">
    <property type="entry name" value="TYPE IV METHYL-DIRECTED RESTRICTION ENZYME ECOKMRR"/>
    <property type="match status" value="1"/>
</dbReference>
<feature type="non-terminal residue" evidence="2">
    <location>
        <position position="1"/>
    </location>
</feature>